<dbReference type="EMBL" id="JMIH01000019">
    <property type="protein sequence ID" value="KEO73690.1"/>
    <property type="molecule type" value="Genomic_DNA"/>
</dbReference>
<dbReference type="STRING" id="1048983.EL17_10685"/>
<dbReference type="Proteomes" id="UP000027821">
    <property type="component" value="Unassembled WGS sequence"/>
</dbReference>
<gene>
    <name evidence="2" type="ORF">EL17_10685</name>
</gene>
<dbReference type="eggNOG" id="COG2340">
    <property type="taxonomic scope" value="Bacteria"/>
</dbReference>
<feature type="domain" description="SCP" evidence="1">
    <location>
        <begin position="37"/>
        <end position="147"/>
    </location>
</feature>
<dbReference type="CDD" id="cd05379">
    <property type="entry name" value="CAP_bacterial"/>
    <property type="match status" value="1"/>
</dbReference>
<dbReference type="InterPro" id="IPR035940">
    <property type="entry name" value="CAP_sf"/>
</dbReference>
<dbReference type="SUPFAM" id="SSF55797">
    <property type="entry name" value="PR-1-like"/>
    <property type="match status" value="1"/>
</dbReference>
<dbReference type="Pfam" id="PF00188">
    <property type="entry name" value="CAP"/>
    <property type="match status" value="1"/>
</dbReference>
<proteinExistence type="predicted"/>
<dbReference type="AlphaFoldDB" id="A0A074KZR6"/>
<sequence length="181" mass="20530">MPVNLFIAFILSLLIHHYSDGPAADVLSPEEMELMKIINEYRTTRNLPPVTHSPKLTKVAQAHAKDLQENFSRGKKCNMHSWSKNGPWSDCCYTDDHKRASCMWDKPKEIAGYDSPGYEIAYWHSAKATPDHALEVWKKSPGHHAVIANLGPFKDAEWKAIGIGIFKEYAVVWFGEMEESS</sequence>
<organism evidence="2 3">
    <name type="scientific">Anditalea andensis</name>
    <dbReference type="NCBI Taxonomy" id="1048983"/>
    <lineage>
        <taxon>Bacteria</taxon>
        <taxon>Pseudomonadati</taxon>
        <taxon>Bacteroidota</taxon>
        <taxon>Cytophagia</taxon>
        <taxon>Cytophagales</taxon>
        <taxon>Cytophagaceae</taxon>
        <taxon>Anditalea</taxon>
    </lineage>
</organism>
<evidence type="ECO:0000313" key="3">
    <source>
        <dbReference type="Proteomes" id="UP000027821"/>
    </source>
</evidence>
<evidence type="ECO:0000313" key="2">
    <source>
        <dbReference type="EMBL" id="KEO73690.1"/>
    </source>
</evidence>
<protein>
    <recommendedName>
        <fullName evidence="1">SCP domain-containing protein</fullName>
    </recommendedName>
</protein>
<dbReference type="RefSeq" id="WP_035074112.1">
    <property type="nucleotide sequence ID" value="NZ_JMIH01000019.1"/>
</dbReference>
<keyword evidence="3" id="KW-1185">Reference proteome</keyword>
<evidence type="ECO:0000259" key="1">
    <source>
        <dbReference type="Pfam" id="PF00188"/>
    </source>
</evidence>
<reference evidence="2 3" key="1">
    <citation type="submission" date="2014-04" db="EMBL/GenBank/DDBJ databases">
        <title>Characterization and application of a salt tolerant electro-active bacterium.</title>
        <authorList>
            <person name="Yang L."/>
            <person name="Wei S."/>
            <person name="Tay Q.X.M."/>
        </authorList>
    </citation>
    <scope>NUCLEOTIDE SEQUENCE [LARGE SCALE GENOMIC DNA]</scope>
    <source>
        <strain evidence="2 3">LY1</strain>
    </source>
</reference>
<dbReference type="Gene3D" id="3.40.33.10">
    <property type="entry name" value="CAP"/>
    <property type="match status" value="1"/>
</dbReference>
<dbReference type="OrthoDB" id="2064683at2"/>
<accession>A0A074KZR6</accession>
<dbReference type="InterPro" id="IPR014044">
    <property type="entry name" value="CAP_dom"/>
</dbReference>
<comment type="caution">
    <text evidence="2">The sequence shown here is derived from an EMBL/GenBank/DDBJ whole genome shotgun (WGS) entry which is preliminary data.</text>
</comment>
<name>A0A074KZR6_9BACT</name>